<protein>
    <recommendedName>
        <fullName evidence="2">PF03932 family protein CutC</fullName>
    </recommendedName>
</protein>
<evidence type="ECO:0000256" key="2">
    <source>
        <dbReference type="HAMAP-Rule" id="MF_00795"/>
    </source>
</evidence>
<dbReference type="PANTHER" id="PTHR12598">
    <property type="entry name" value="COPPER HOMEOSTASIS PROTEIN CUTC"/>
    <property type="match status" value="1"/>
</dbReference>
<dbReference type="PANTHER" id="PTHR12598:SF0">
    <property type="entry name" value="COPPER HOMEOSTASIS PROTEIN CUTC HOMOLOG"/>
    <property type="match status" value="1"/>
</dbReference>
<proteinExistence type="inferred from homology"/>
<dbReference type="Gene3D" id="3.20.20.380">
    <property type="entry name" value="Copper homeostasis (CutC) domain"/>
    <property type="match status" value="1"/>
</dbReference>
<dbReference type="EMBL" id="JASXSZ010000004">
    <property type="protein sequence ID" value="MDL9980196.1"/>
    <property type="molecule type" value="Genomic_DNA"/>
</dbReference>
<dbReference type="HAMAP" id="MF_00795">
    <property type="entry name" value="CutC"/>
    <property type="match status" value="1"/>
</dbReference>
<comment type="caution">
    <text evidence="2">Once thought to be involved in copper homeostasis, experiments in E.coli have shown this is not the case.</text>
</comment>
<evidence type="ECO:0000313" key="3">
    <source>
        <dbReference type="EMBL" id="MDL9980196.1"/>
    </source>
</evidence>
<comment type="subcellular location">
    <subcellularLocation>
        <location evidence="2">Cytoplasm</location>
    </subcellularLocation>
</comment>
<evidence type="ECO:0000313" key="4">
    <source>
        <dbReference type="Proteomes" id="UP001235064"/>
    </source>
</evidence>
<dbReference type="InterPro" id="IPR036822">
    <property type="entry name" value="CutC-like_dom_sf"/>
</dbReference>
<sequence>MTLVEICLEDLAGVAVAEESGADRIELCADLAEGGITPSIGTVAAALRRATRIGVNVLIRQRPGDFVFTADEVDAMVDDIRAIRALARPAGVQVGFVIGALTPGGTVDAVATARLVDACGDAETTFHKAFDQVPDQHTALRELIDLGIHRVLTSGGAPTVTEGAARLAELVAEAGGRIVVLAGGGVRPANVADLVAATAVPEVHLRAAETVPSAGAPSPSDGGSRAVTSGRMVADVLTALGRAAA</sequence>
<organism evidence="3 4">
    <name type="scientific">Microbacterium candidum</name>
    <dbReference type="NCBI Taxonomy" id="3041922"/>
    <lineage>
        <taxon>Bacteria</taxon>
        <taxon>Bacillati</taxon>
        <taxon>Actinomycetota</taxon>
        <taxon>Actinomycetes</taxon>
        <taxon>Micrococcales</taxon>
        <taxon>Microbacteriaceae</taxon>
        <taxon>Microbacterium</taxon>
    </lineage>
</organism>
<dbReference type="InterPro" id="IPR005627">
    <property type="entry name" value="CutC-like"/>
</dbReference>
<keyword evidence="4" id="KW-1185">Reference proteome</keyword>
<keyword evidence="2" id="KW-0963">Cytoplasm</keyword>
<dbReference type="RefSeq" id="WP_286289151.1">
    <property type="nucleotide sequence ID" value="NZ_JASXSZ010000004.1"/>
</dbReference>
<comment type="similarity">
    <text evidence="1 2">Belongs to the CutC family.</text>
</comment>
<dbReference type="Pfam" id="PF03932">
    <property type="entry name" value="CutC"/>
    <property type="match status" value="1"/>
</dbReference>
<name>A0ABT7N0G1_9MICO</name>
<reference evidence="3 4" key="1">
    <citation type="submission" date="2023-06" db="EMBL/GenBank/DDBJ databases">
        <title>Microbacterium sp. nov., isolated from a waste landfill.</title>
        <authorList>
            <person name="Wen W."/>
        </authorList>
    </citation>
    <scope>NUCLEOTIDE SEQUENCE [LARGE SCALE GENOMIC DNA]</scope>
    <source>
        <strain evidence="3 4">ASV49</strain>
    </source>
</reference>
<evidence type="ECO:0000256" key="1">
    <source>
        <dbReference type="ARBA" id="ARBA00007768"/>
    </source>
</evidence>
<accession>A0ABT7N0G1</accession>
<gene>
    <name evidence="2" type="primary">cutC</name>
    <name evidence="3" type="ORF">QSV35_12715</name>
</gene>
<comment type="caution">
    <text evidence="3">The sequence shown here is derived from an EMBL/GenBank/DDBJ whole genome shotgun (WGS) entry which is preliminary data.</text>
</comment>
<dbReference type="SUPFAM" id="SSF110395">
    <property type="entry name" value="CutC-like"/>
    <property type="match status" value="1"/>
</dbReference>
<dbReference type="Proteomes" id="UP001235064">
    <property type="component" value="Unassembled WGS sequence"/>
</dbReference>